<proteinExistence type="predicted"/>
<accession>A0ACB1A7Z2</accession>
<protein>
    <submittedName>
        <fullName evidence="1">Uncharacterized protein</fullName>
    </submittedName>
</protein>
<keyword evidence="2" id="KW-1185">Reference proteome</keyword>
<dbReference type="EMBL" id="CAVMJV010000064">
    <property type="protein sequence ID" value="CAK5087384.1"/>
    <property type="molecule type" value="Genomic_DNA"/>
</dbReference>
<name>A0ACB1A7Z2_MELEN</name>
<evidence type="ECO:0000313" key="1">
    <source>
        <dbReference type="EMBL" id="CAK5087384.1"/>
    </source>
</evidence>
<dbReference type="Proteomes" id="UP001497535">
    <property type="component" value="Unassembled WGS sequence"/>
</dbReference>
<evidence type="ECO:0000313" key="2">
    <source>
        <dbReference type="Proteomes" id="UP001497535"/>
    </source>
</evidence>
<organism evidence="1 2">
    <name type="scientific">Meloidogyne enterolobii</name>
    <name type="common">Root-knot nematode worm</name>
    <name type="synonym">Meloidogyne mayaguensis</name>
    <dbReference type="NCBI Taxonomy" id="390850"/>
    <lineage>
        <taxon>Eukaryota</taxon>
        <taxon>Metazoa</taxon>
        <taxon>Ecdysozoa</taxon>
        <taxon>Nematoda</taxon>
        <taxon>Chromadorea</taxon>
        <taxon>Rhabditida</taxon>
        <taxon>Tylenchina</taxon>
        <taxon>Tylenchomorpha</taxon>
        <taxon>Tylenchoidea</taxon>
        <taxon>Meloidogynidae</taxon>
        <taxon>Meloidogyninae</taxon>
        <taxon>Meloidogyne</taxon>
    </lineage>
</organism>
<gene>
    <name evidence="1" type="ORF">MENTE1834_LOCUS34948</name>
</gene>
<reference evidence="1" key="1">
    <citation type="submission" date="2023-11" db="EMBL/GenBank/DDBJ databases">
        <authorList>
            <person name="Poullet M."/>
        </authorList>
    </citation>
    <scope>NUCLEOTIDE SEQUENCE</scope>
    <source>
        <strain evidence="1">E1834</strain>
    </source>
</reference>
<sequence length="201" mass="22237">MAMRRYGTCPSKNFHRIQLFQNLFEFKFSDMRFSVLTVSDSSSQNPSLDKSGPLLIELFSNSFKFIEKAQLIDYKIVPDDKKEIAGYLRNNSTKVDCILTTGGTGFAKRDVTPEATKEVIERECPGIVTSLLVGGLRSTPFAALTRLAAGIAGNCLIINLPGSPKAVQEGFVILEEILPHAISLLKEDLDEIKKDHENISL</sequence>
<comment type="caution">
    <text evidence="1">The sequence shown here is derived from an EMBL/GenBank/DDBJ whole genome shotgun (WGS) entry which is preliminary data.</text>
</comment>